<proteinExistence type="inferred from homology"/>
<keyword evidence="6 10" id="KW-1133">Transmembrane helix</keyword>
<comment type="function">
    <text evidence="9">Scaffold protein that participates in the c-ring assembly of mitochondrial ATP synthase (F(1)F(0) ATP synthase or complex V) by facilitating the membrane insertion and oligomer formation of the subunit c/ATP5MC3. Participates in the incorporation of the c-ring into vestigial complexes. Additionally influences the incorporation of subunits MT-ATP6, MT-ATP8, ATP5MJ, and ATP5MK in the ATP synthase.</text>
</comment>
<name>A0AAJ7RSL0_CEPCN</name>
<keyword evidence="7" id="KW-0496">Mitochondrion</keyword>
<keyword evidence="11" id="KW-1185">Reference proteome</keyword>
<dbReference type="PANTHER" id="PTHR13141">
    <property type="entry name" value="TRANSMEMBRANE PROTEIN 242"/>
    <property type="match status" value="1"/>
</dbReference>
<evidence type="ECO:0000256" key="5">
    <source>
        <dbReference type="ARBA" id="ARBA00022792"/>
    </source>
</evidence>
<feature type="transmembrane region" description="Helical" evidence="10">
    <location>
        <begin position="90"/>
        <end position="110"/>
    </location>
</feature>
<organism evidence="11 12">
    <name type="scientific">Cephus cinctus</name>
    <name type="common">Wheat stem sawfly</name>
    <dbReference type="NCBI Taxonomy" id="211228"/>
    <lineage>
        <taxon>Eukaryota</taxon>
        <taxon>Metazoa</taxon>
        <taxon>Ecdysozoa</taxon>
        <taxon>Arthropoda</taxon>
        <taxon>Hexapoda</taxon>
        <taxon>Insecta</taxon>
        <taxon>Pterygota</taxon>
        <taxon>Neoptera</taxon>
        <taxon>Endopterygota</taxon>
        <taxon>Hymenoptera</taxon>
        <taxon>Cephoidea</taxon>
        <taxon>Cephidae</taxon>
        <taxon>Cephus</taxon>
    </lineage>
</organism>
<accession>A0AAJ7RSL0</accession>
<evidence type="ECO:0000256" key="8">
    <source>
        <dbReference type="ARBA" id="ARBA00023136"/>
    </source>
</evidence>
<evidence type="ECO:0000256" key="10">
    <source>
        <dbReference type="SAM" id="Phobius"/>
    </source>
</evidence>
<comment type="similarity">
    <text evidence="2">Belongs to the TMEM242 family.</text>
</comment>
<evidence type="ECO:0000256" key="4">
    <source>
        <dbReference type="ARBA" id="ARBA00022692"/>
    </source>
</evidence>
<evidence type="ECO:0000256" key="1">
    <source>
        <dbReference type="ARBA" id="ARBA00004448"/>
    </source>
</evidence>
<evidence type="ECO:0000313" key="12">
    <source>
        <dbReference type="RefSeq" id="XP_024945915.1"/>
    </source>
</evidence>
<feature type="transmembrane region" description="Helical" evidence="10">
    <location>
        <begin position="38"/>
        <end position="60"/>
    </location>
</feature>
<dbReference type="GeneID" id="107272865"/>
<dbReference type="GO" id="GO:0005743">
    <property type="term" value="C:mitochondrial inner membrane"/>
    <property type="evidence" value="ECO:0007669"/>
    <property type="project" value="UniProtKB-SubCell"/>
</dbReference>
<dbReference type="InterPro" id="IPR009792">
    <property type="entry name" value="TMEM242"/>
</dbReference>
<protein>
    <recommendedName>
        <fullName evidence="3">Transmembrane protein 242</fullName>
    </recommendedName>
</protein>
<keyword evidence="8 10" id="KW-0472">Membrane</keyword>
<comment type="subcellular location">
    <subcellularLocation>
        <location evidence="1">Mitochondrion inner membrane</location>
        <topology evidence="1">Multi-pass membrane protein</topology>
    </subcellularLocation>
</comment>
<dbReference type="RefSeq" id="XP_024945915.1">
    <property type="nucleotide sequence ID" value="XM_025090147.1"/>
</dbReference>
<dbReference type="Proteomes" id="UP000694920">
    <property type="component" value="Unplaced"/>
</dbReference>
<evidence type="ECO:0000256" key="3">
    <source>
        <dbReference type="ARBA" id="ARBA00013934"/>
    </source>
</evidence>
<gene>
    <name evidence="12" type="primary">LOC107272865</name>
</gene>
<keyword evidence="5" id="KW-0999">Mitochondrion inner membrane</keyword>
<keyword evidence="4 10" id="KW-0812">Transmembrane</keyword>
<evidence type="ECO:0000313" key="11">
    <source>
        <dbReference type="Proteomes" id="UP000694920"/>
    </source>
</evidence>
<evidence type="ECO:0000256" key="2">
    <source>
        <dbReference type="ARBA" id="ARBA00007570"/>
    </source>
</evidence>
<evidence type="ECO:0000256" key="7">
    <source>
        <dbReference type="ARBA" id="ARBA00023128"/>
    </source>
</evidence>
<dbReference type="AlphaFoldDB" id="A0AAJ7RSL0"/>
<evidence type="ECO:0000256" key="6">
    <source>
        <dbReference type="ARBA" id="ARBA00022989"/>
    </source>
</evidence>
<reference evidence="12" key="1">
    <citation type="submission" date="2025-08" db="UniProtKB">
        <authorList>
            <consortium name="RefSeq"/>
        </authorList>
    </citation>
    <scope>IDENTIFICATION</scope>
</reference>
<evidence type="ECO:0000256" key="9">
    <source>
        <dbReference type="ARBA" id="ARBA00045905"/>
    </source>
</evidence>
<dbReference type="Pfam" id="PF07096">
    <property type="entry name" value="DUF1358"/>
    <property type="match status" value="1"/>
</dbReference>
<sequence length="169" mass="18453">MSAEAKNVSNYSDAISYVKDDLSTEVKHIKRRKERFQAAVFLSAVTGVSMLIGFGSAVAASKKKDPKFFNEGIAGFKGMTETGGSLAMRALGWGTAYAITGCGILFYSIWKISGASTAEEFRIKMGSILPRIPKNNPPRSRTDFEGLTDLMTYISEDWGKRKDQGTNST</sequence>
<dbReference type="PANTHER" id="PTHR13141:SF4">
    <property type="entry name" value="TRANSMEMBRANE PROTEIN 242"/>
    <property type="match status" value="1"/>
</dbReference>